<dbReference type="GO" id="GO:0046677">
    <property type="term" value="P:response to antibiotic"/>
    <property type="evidence" value="ECO:0007669"/>
    <property type="project" value="InterPro"/>
</dbReference>
<evidence type="ECO:0000313" key="7">
    <source>
        <dbReference type="Proteomes" id="UP001336250"/>
    </source>
</evidence>
<dbReference type="EC" id="3.5.2.6" evidence="3"/>
<dbReference type="Pfam" id="PF13354">
    <property type="entry name" value="Beta-lactamase2"/>
    <property type="match status" value="1"/>
</dbReference>
<comment type="catalytic activity">
    <reaction evidence="1">
        <text>a beta-lactam + H2O = a substituted beta-amino acid</text>
        <dbReference type="Rhea" id="RHEA:20401"/>
        <dbReference type="ChEBI" id="CHEBI:15377"/>
        <dbReference type="ChEBI" id="CHEBI:35627"/>
        <dbReference type="ChEBI" id="CHEBI:140347"/>
        <dbReference type="EC" id="3.5.2.6"/>
    </reaction>
</comment>
<sequence>MHRRFAPFAARRFVRSLARSALGALPAVVVLMMAAAPRAGAAPAPGWTQRLQAELQRIERQLEGSRRSAGVGVYVRDLSSGASVSLHGQEPWYLASTVKVPVAIAVLRGVERGDYTLETTLTLRAGDYVDGAGATNRHAAGEALTIRYLLEQMIVYSDNTASDMLIGLVGIREVNALVASLVPKGFERITSLADVRRQAYGQLDPGAAHLSGHDFLVLKAQRTDADRMKTLALLLQVPASGFRLRSLGEAYDAYYASGLNSGRLDAYGELLALLVEGKALGAAYTAYLLGVMDGVKTGPRRIRAGLPPQVRFAHKTGTQRARICDSGVITVPRPGPDQRIVVAACVRGEPSLDRSERVLRQVGEAICASGLLTHGKLHDPSCRSLPSVLPGPGADER</sequence>
<dbReference type="SUPFAM" id="SSF56601">
    <property type="entry name" value="beta-lactamase/transpeptidase-like"/>
    <property type="match status" value="1"/>
</dbReference>
<dbReference type="Gene3D" id="3.40.710.10">
    <property type="entry name" value="DD-peptidase/beta-lactamase superfamily"/>
    <property type="match status" value="1"/>
</dbReference>
<evidence type="ECO:0000256" key="1">
    <source>
        <dbReference type="ARBA" id="ARBA00001526"/>
    </source>
</evidence>
<evidence type="ECO:0000313" key="6">
    <source>
        <dbReference type="EMBL" id="MEF7617018.1"/>
    </source>
</evidence>
<feature type="signal peptide" evidence="4">
    <location>
        <begin position="1"/>
        <end position="41"/>
    </location>
</feature>
<protein>
    <recommendedName>
        <fullName evidence="3">beta-lactamase</fullName>
        <ecNumber evidence="3">3.5.2.6</ecNumber>
    </recommendedName>
</protein>
<dbReference type="InterPro" id="IPR000871">
    <property type="entry name" value="Beta-lactam_class-A"/>
</dbReference>
<comment type="similarity">
    <text evidence="2">Belongs to the class-A beta-lactamase family.</text>
</comment>
<evidence type="ECO:0000256" key="3">
    <source>
        <dbReference type="ARBA" id="ARBA00012865"/>
    </source>
</evidence>
<proteinExistence type="inferred from homology"/>
<dbReference type="EMBL" id="JAZIBG010000053">
    <property type="protein sequence ID" value="MEF7617018.1"/>
    <property type="molecule type" value="Genomic_DNA"/>
</dbReference>
<gene>
    <name evidence="6" type="ORF">V4F39_24105</name>
</gene>
<dbReference type="Proteomes" id="UP001336250">
    <property type="component" value="Unassembled WGS sequence"/>
</dbReference>
<dbReference type="GO" id="GO:0030655">
    <property type="term" value="P:beta-lactam antibiotic catabolic process"/>
    <property type="evidence" value="ECO:0007669"/>
    <property type="project" value="InterPro"/>
</dbReference>
<dbReference type="PANTHER" id="PTHR35333:SF3">
    <property type="entry name" value="BETA-LACTAMASE-TYPE TRANSPEPTIDASE FOLD CONTAINING PROTEIN"/>
    <property type="match status" value="1"/>
</dbReference>
<evidence type="ECO:0000259" key="5">
    <source>
        <dbReference type="Pfam" id="PF13354"/>
    </source>
</evidence>
<dbReference type="RefSeq" id="WP_332292672.1">
    <property type="nucleotide sequence ID" value="NZ_JAZIBG010000053.1"/>
</dbReference>
<dbReference type="PANTHER" id="PTHR35333">
    <property type="entry name" value="BETA-LACTAMASE"/>
    <property type="match status" value="1"/>
</dbReference>
<evidence type="ECO:0000256" key="2">
    <source>
        <dbReference type="ARBA" id="ARBA00009009"/>
    </source>
</evidence>
<name>A0AAW9QKX7_9BURK</name>
<organism evidence="6 7">
    <name type="scientific">Aquincola agrisoli</name>
    <dbReference type="NCBI Taxonomy" id="3119538"/>
    <lineage>
        <taxon>Bacteria</taxon>
        <taxon>Pseudomonadati</taxon>
        <taxon>Pseudomonadota</taxon>
        <taxon>Betaproteobacteria</taxon>
        <taxon>Burkholderiales</taxon>
        <taxon>Sphaerotilaceae</taxon>
        <taxon>Aquincola</taxon>
    </lineage>
</organism>
<reference evidence="6 7" key="1">
    <citation type="submission" date="2024-02" db="EMBL/GenBank/DDBJ databases">
        <title>Genome sequence of Aquincola sp. MAHUQ-54.</title>
        <authorList>
            <person name="Huq M.A."/>
        </authorList>
    </citation>
    <scope>NUCLEOTIDE SEQUENCE [LARGE SCALE GENOMIC DNA]</scope>
    <source>
        <strain evidence="6 7">MAHUQ-54</strain>
    </source>
</reference>
<dbReference type="InterPro" id="IPR045155">
    <property type="entry name" value="Beta-lactam_cat"/>
</dbReference>
<dbReference type="AlphaFoldDB" id="A0AAW9QKX7"/>
<keyword evidence="6" id="KW-0378">Hydrolase</keyword>
<dbReference type="GO" id="GO:0008800">
    <property type="term" value="F:beta-lactamase activity"/>
    <property type="evidence" value="ECO:0007669"/>
    <property type="project" value="UniProtKB-EC"/>
</dbReference>
<dbReference type="PRINTS" id="PR00118">
    <property type="entry name" value="BLACTAMASEA"/>
</dbReference>
<feature type="domain" description="Beta-lactamase class A catalytic" evidence="5">
    <location>
        <begin position="72"/>
        <end position="334"/>
    </location>
</feature>
<feature type="chain" id="PRO_5043443564" description="beta-lactamase" evidence="4">
    <location>
        <begin position="42"/>
        <end position="397"/>
    </location>
</feature>
<keyword evidence="4" id="KW-0732">Signal</keyword>
<evidence type="ECO:0000256" key="4">
    <source>
        <dbReference type="SAM" id="SignalP"/>
    </source>
</evidence>
<comment type="caution">
    <text evidence="6">The sequence shown here is derived from an EMBL/GenBank/DDBJ whole genome shotgun (WGS) entry which is preliminary data.</text>
</comment>
<dbReference type="InterPro" id="IPR012338">
    <property type="entry name" value="Beta-lactam/transpept-like"/>
</dbReference>
<keyword evidence="7" id="KW-1185">Reference proteome</keyword>
<accession>A0AAW9QKX7</accession>